<dbReference type="InterPro" id="IPR050263">
    <property type="entry name" value="Bact_Fimbrial_Adh_Pro"/>
</dbReference>
<evidence type="ECO:0000313" key="3">
    <source>
        <dbReference type="EMBL" id="MDP9921743.1"/>
    </source>
</evidence>
<dbReference type="Pfam" id="PF00419">
    <property type="entry name" value="Fimbrial"/>
    <property type="match status" value="1"/>
</dbReference>
<dbReference type="InterPro" id="IPR036937">
    <property type="entry name" value="Adhesion_dom_fimbrial_sf"/>
</dbReference>
<dbReference type="PANTHER" id="PTHR33420">
    <property type="entry name" value="FIMBRIAL SUBUNIT ELFA-RELATED"/>
    <property type="match status" value="1"/>
</dbReference>
<evidence type="ECO:0000313" key="4">
    <source>
        <dbReference type="Proteomes" id="UP001244295"/>
    </source>
</evidence>
<dbReference type="Proteomes" id="UP001244295">
    <property type="component" value="Unassembled WGS sequence"/>
</dbReference>
<dbReference type="GO" id="GO:0043709">
    <property type="term" value="P:cell adhesion involved in single-species biofilm formation"/>
    <property type="evidence" value="ECO:0007669"/>
    <property type="project" value="TreeGrafter"/>
</dbReference>
<dbReference type="PANTHER" id="PTHR33420:SF3">
    <property type="entry name" value="FIMBRIAL SUBUNIT ELFA"/>
    <property type="match status" value="1"/>
</dbReference>
<dbReference type="GO" id="GO:0009289">
    <property type="term" value="C:pilus"/>
    <property type="evidence" value="ECO:0007669"/>
    <property type="project" value="InterPro"/>
</dbReference>
<accession>A0AAW8DQJ3</accession>
<evidence type="ECO:0000259" key="2">
    <source>
        <dbReference type="Pfam" id="PF00419"/>
    </source>
</evidence>
<dbReference type="AlphaFoldDB" id="A0AAW8DQJ3"/>
<evidence type="ECO:0000256" key="1">
    <source>
        <dbReference type="ARBA" id="ARBA00022729"/>
    </source>
</evidence>
<keyword evidence="1" id="KW-0732">Signal</keyword>
<dbReference type="RefSeq" id="WP_307635767.1">
    <property type="nucleotide sequence ID" value="NZ_JAUSRR010000001.1"/>
</dbReference>
<feature type="domain" description="Fimbrial-type adhesion" evidence="2">
    <location>
        <begin position="198"/>
        <end position="338"/>
    </location>
</feature>
<proteinExistence type="predicted"/>
<gene>
    <name evidence="3" type="ORF">J2W25_000748</name>
</gene>
<reference evidence="3" key="1">
    <citation type="submission" date="2023-07" db="EMBL/GenBank/DDBJ databases">
        <title>Sorghum-associated microbial communities from plants grown in Nebraska, USA.</title>
        <authorList>
            <person name="Schachtman D."/>
        </authorList>
    </citation>
    <scope>NUCLEOTIDE SEQUENCE</scope>
    <source>
        <strain evidence="3">DS2795</strain>
    </source>
</reference>
<name>A0AAW8DQJ3_9BURK</name>
<dbReference type="Gene3D" id="2.60.40.1090">
    <property type="entry name" value="Fimbrial-type adhesion domain"/>
    <property type="match status" value="1"/>
</dbReference>
<organism evidence="3 4">
    <name type="scientific">Variovorax boronicumulans</name>
    <dbReference type="NCBI Taxonomy" id="436515"/>
    <lineage>
        <taxon>Bacteria</taxon>
        <taxon>Pseudomonadati</taxon>
        <taxon>Pseudomonadota</taxon>
        <taxon>Betaproteobacteria</taxon>
        <taxon>Burkholderiales</taxon>
        <taxon>Comamonadaceae</taxon>
        <taxon>Variovorax</taxon>
    </lineage>
</organism>
<dbReference type="InterPro" id="IPR000259">
    <property type="entry name" value="Adhesion_dom_fimbrial"/>
</dbReference>
<comment type="caution">
    <text evidence="3">The sequence shown here is derived from an EMBL/GenBank/DDBJ whole genome shotgun (WGS) entry which is preliminary data.</text>
</comment>
<sequence length="338" mass="34779">MKLILSREPSHSWMARLACCLRSAWVVVLLSMVATVSMAQASDSMLRGGTLVAFSNNITLPSLAPKGAIVARHYITPQQLCGQPKCSFWRVAVYPKNGGGVEPAGVALTETNVSGISAQLLINGVPQSTVDTGNVNVLAVETSSMMEVQLIRDGRSLKGGPFLGGSSSSTTGWQLVPLGLNTAPGNPFFIDLKGSSVSVIPGTCRATNQTVTLAPSFVTGFTGPGSTFGKRAFEVRLENCPPGFNQVGHVLTAIGGEVPGFPGALKPAAGSTATGVAIRLTDASDAPATFGRSLPVTSYNKATGGSATVPMHASYVQTGATVTPGSVKGAVQVLLDYQ</sequence>
<protein>
    <submittedName>
        <fullName evidence="3">Type 1 fimbria pilin</fullName>
    </submittedName>
</protein>
<dbReference type="SUPFAM" id="SSF49401">
    <property type="entry name" value="Bacterial adhesins"/>
    <property type="match status" value="1"/>
</dbReference>
<dbReference type="InterPro" id="IPR008966">
    <property type="entry name" value="Adhesion_dom_sf"/>
</dbReference>
<dbReference type="EMBL" id="JAUSRR010000001">
    <property type="protein sequence ID" value="MDP9921743.1"/>
    <property type="molecule type" value="Genomic_DNA"/>
</dbReference>